<dbReference type="EMBL" id="JACIEH010000003">
    <property type="protein sequence ID" value="MBB4099730.1"/>
    <property type="molecule type" value="Genomic_DNA"/>
</dbReference>
<dbReference type="AlphaFoldDB" id="A0A7W6JUI0"/>
<name>A0A7W6JUI0_9SPHN</name>
<accession>A0A7W6JUI0</accession>
<dbReference type="Proteomes" id="UP000557392">
    <property type="component" value="Unassembled WGS sequence"/>
</dbReference>
<reference evidence="2 3" key="1">
    <citation type="submission" date="2020-08" db="EMBL/GenBank/DDBJ databases">
        <title>Genomic Encyclopedia of Type Strains, Phase IV (KMG-IV): sequencing the most valuable type-strain genomes for metagenomic binning, comparative biology and taxonomic classification.</title>
        <authorList>
            <person name="Goeker M."/>
        </authorList>
    </citation>
    <scope>NUCLEOTIDE SEQUENCE [LARGE SCALE GENOMIC DNA]</scope>
    <source>
        <strain evidence="2 3">DSM 101806</strain>
    </source>
</reference>
<feature type="domain" description="YgjP-like metallopeptidase" evidence="1">
    <location>
        <begin position="17"/>
        <end position="215"/>
    </location>
</feature>
<dbReference type="RefSeq" id="WP_246426193.1">
    <property type="nucleotide sequence ID" value="NZ_JACIEH010000003.1"/>
</dbReference>
<dbReference type="PANTHER" id="PTHR30399:SF1">
    <property type="entry name" value="UTP PYROPHOSPHATASE"/>
    <property type="match status" value="1"/>
</dbReference>
<evidence type="ECO:0000313" key="3">
    <source>
        <dbReference type="Proteomes" id="UP000557392"/>
    </source>
</evidence>
<dbReference type="Gene3D" id="3.30.2010.10">
    <property type="entry name" value="Metalloproteases ('zincins'), catalytic domain"/>
    <property type="match status" value="1"/>
</dbReference>
<keyword evidence="3" id="KW-1185">Reference proteome</keyword>
<protein>
    <recommendedName>
        <fullName evidence="1">YgjP-like metallopeptidase domain-containing protein</fullName>
    </recommendedName>
</protein>
<dbReference type="InterPro" id="IPR002725">
    <property type="entry name" value="YgjP-like_metallopeptidase"/>
</dbReference>
<dbReference type="PANTHER" id="PTHR30399">
    <property type="entry name" value="UNCHARACTERIZED PROTEIN YGJP"/>
    <property type="match status" value="1"/>
</dbReference>
<comment type="caution">
    <text evidence="2">The sequence shown here is derived from an EMBL/GenBank/DDBJ whole genome shotgun (WGS) entry which is preliminary data.</text>
</comment>
<dbReference type="CDD" id="cd07344">
    <property type="entry name" value="M48_yhfN_like"/>
    <property type="match status" value="1"/>
</dbReference>
<dbReference type="InterPro" id="IPR053136">
    <property type="entry name" value="UTP_pyrophosphatase-like"/>
</dbReference>
<dbReference type="Pfam" id="PF01863">
    <property type="entry name" value="YgjP-like"/>
    <property type="match status" value="1"/>
</dbReference>
<evidence type="ECO:0000313" key="2">
    <source>
        <dbReference type="EMBL" id="MBB4099730.1"/>
    </source>
</evidence>
<evidence type="ECO:0000259" key="1">
    <source>
        <dbReference type="Pfam" id="PF01863"/>
    </source>
</evidence>
<proteinExistence type="predicted"/>
<sequence length="224" mass="25075">MSDPEIEVVRHARARRMRLSVDPRSGKVKLTLPPRASLKKGMDWAREQQGWIALQQAKMPEARPFAPGARIPIGDAEVEIVWPATGAGRTPRLVGDQLLCGGPREGLEKRIERWLRQAALDLLSEETAEYAERAGVSVTKVSIGDPRGRWGSCASSGQIRYSWRLLLAPGFVRRSTVAHEVAHRIHMNHSPAFHRVVAELYEGDPDRARAWLKRNGAGLHWYGK</sequence>
<gene>
    <name evidence="2" type="ORF">GGR46_003302</name>
</gene>
<organism evidence="2 3">
    <name type="scientific">Sphingomonas kyeonggiensis</name>
    <dbReference type="NCBI Taxonomy" id="1268553"/>
    <lineage>
        <taxon>Bacteria</taxon>
        <taxon>Pseudomonadati</taxon>
        <taxon>Pseudomonadota</taxon>
        <taxon>Alphaproteobacteria</taxon>
        <taxon>Sphingomonadales</taxon>
        <taxon>Sphingomonadaceae</taxon>
        <taxon>Sphingomonas</taxon>
    </lineage>
</organism>